<keyword evidence="2" id="KW-0808">Transferase</keyword>
<dbReference type="Gene3D" id="3.40.50.150">
    <property type="entry name" value="Vaccinia Virus protein VP39"/>
    <property type="match status" value="1"/>
</dbReference>
<gene>
    <name evidence="2" type="ORF">DK389_20920</name>
</gene>
<dbReference type="InterPro" id="IPR052356">
    <property type="entry name" value="Thiol_S-MT"/>
</dbReference>
<evidence type="ECO:0000313" key="3">
    <source>
        <dbReference type="Proteomes" id="UP000245926"/>
    </source>
</evidence>
<protein>
    <submittedName>
        <fullName evidence="2">SAM-dependent methyltransferase</fullName>
    </submittedName>
</protein>
<dbReference type="Pfam" id="PF08241">
    <property type="entry name" value="Methyltransf_11"/>
    <property type="match status" value="1"/>
</dbReference>
<dbReference type="GO" id="GO:0032259">
    <property type="term" value="P:methylation"/>
    <property type="evidence" value="ECO:0007669"/>
    <property type="project" value="UniProtKB-KW"/>
</dbReference>
<dbReference type="Proteomes" id="UP000245926">
    <property type="component" value="Chromosome"/>
</dbReference>
<dbReference type="InterPro" id="IPR029063">
    <property type="entry name" value="SAM-dependent_MTases_sf"/>
</dbReference>
<keyword evidence="2" id="KW-0489">Methyltransferase</keyword>
<keyword evidence="3" id="KW-1185">Reference proteome</keyword>
<accession>A0A2U8WA93</accession>
<dbReference type="CDD" id="cd02440">
    <property type="entry name" value="AdoMet_MTases"/>
    <property type="match status" value="1"/>
</dbReference>
<feature type="domain" description="Methyltransferase type 11" evidence="1">
    <location>
        <begin position="38"/>
        <end position="133"/>
    </location>
</feature>
<dbReference type="InterPro" id="IPR013216">
    <property type="entry name" value="Methyltransf_11"/>
</dbReference>
<dbReference type="PANTHER" id="PTHR45036">
    <property type="entry name" value="METHYLTRANSFERASE LIKE 7B"/>
    <property type="match status" value="1"/>
</dbReference>
<evidence type="ECO:0000313" key="2">
    <source>
        <dbReference type="EMBL" id="AWN42511.1"/>
    </source>
</evidence>
<evidence type="ECO:0000259" key="1">
    <source>
        <dbReference type="Pfam" id="PF08241"/>
    </source>
</evidence>
<name>A0A2U8WA93_9HYPH</name>
<dbReference type="PANTHER" id="PTHR45036:SF1">
    <property type="entry name" value="METHYLTRANSFERASE LIKE 7A"/>
    <property type="match status" value="1"/>
</dbReference>
<sequence>MSFYTDVVLPRLLDRAMANEELVPYRRRVAGAAAGRVLEVGLGSGLNLPFYGPEVNHLMALEPSRPLLALAERRSAAGRLPVAFVAGSALAIPLAGGSVDTVVTTWTLCSMPDATAALAEMRRVLRPGGTLLFAEHGRAPDRWVARWQDWLTPAWKPLAGGCHLNRPIADLIQGAGFGLIDLRTGYARGPRPFTFMFEGRAAPR</sequence>
<dbReference type="AlphaFoldDB" id="A0A2U8WA93"/>
<dbReference type="RefSeq" id="WP_109892464.1">
    <property type="nucleotide sequence ID" value="NZ_CP029550.1"/>
</dbReference>
<dbReference type="SUPFAM" id="SSF53335">
    <property type="entry name" value="S-adenosyl-L-methionine-dependent methyltransferases"/>
    <property type="match status" value="1"/>
</dbReference>
<dbReference type="GO" id="GO:0008757">
    <property type="term" value="F:S-adenosylmethionine-dependent methyltransferase activity"/>
    <property type="evidence" value="ECO:0007669"/>
    <property type="project" value="InterPro"/>
</dbReference>
<reference evidence="3" key="1">
    <citation type="submission" date="2018-05" db="EMBL/GenBank/DDBJ databases">
        <title>Complete Genome Sequence of Methylobacterium sp. 17SD2-17.</title>
        <authorList>
            <person name="Srinivasan S."/>
        </authorList>
    </citation>
    <scope>NUCLEOTIDE SEQUENCE [LARGE SCALE GENOMIC DNA]</scope>
    <source>
        <strain evidence="3">17SD2-17</strain>
    </source>
</reference>
<organism evidence="2 3">
    <name type="scientific">Methylobacterium durans</name>
    <dbReference type="NCBI Taxonomy" id="2202825"/>
    <lineage>
        <taxon>Bacteria</taxon>
        <taxon>Pseudomonadati</taxon>
        <taxon>Pseudomonadota</taxon>
        <taxon>Alphaproteobacteria</taxon>
        <taxon>Hyphomicrobiales</taxon>
        <taxon>Methylobacteriaceae</taxon>
        <taxon>Methylobacterium</taxon>
    </lineage>
</organism>
<dbReference type="OrthoDB" id="9777830at2"/>
<proteinExistence type="predicted"/>
<dbReference type="EMBL" id="CP029550">
    <property type="protein sequence ID" value="AWN42511.1"/>
    <property type="molecule type" value="Genomic_DNA"/>
</dbReference>
<dbReference type="KEGG" id="mets:DK389_20920"/>